<dbReference type="GO" id="GO:1990904">
    <property type="term" value="C:ribonucleoprotein complex"/>
    <property type="evidence" value="ECO:0007669"/>
    <property type="project" value="UniProtKB-KW"/>
</dbReference>
<evidence type="ECO:0000256" key="2">
    <source>
        <dbReference type="ARBA" id="ARBA00022980"/>
    </source>
</evidence>
<dbReference type="GO" id="GO:0009507">
    <property type="term" value="C:chloroplast"/>
    <property type="evidence" value="ECO:0007669"/>
    <property type="project" value="UniProtKB-SubCell"/>
</dbReference>
<dbReference type="GO" id="GO:0003735">
    <property type="term" value="F:structural constituent of ribosome"/>
    <property type="evidence" value="ECO:0007669"/>
    <property type="project" value="InterPro"/>
</dbReference>
<accession>A0A1X9ZI86</accession>
<comment type="subunit">
    <text evidence="4">Homodimer. Part of the ribosomal stalk of the 50S ribosomal subunit. Forms a multimeric L10(L12)X complex, where L10 forms an elongated spine to which 2 to 4 L12 dimers bind in a sequential fashion. Binds GTP-bound translation factors.</text>
</comment>
<geneLocation type="chloroplast" evidence="8"/>
<dbReference type="InterPro" id="IPR013823">
    <property type="entry name" value="Ribosomal_bL12_C"/>
</dbReference>
<keyword evidence="8" id="KW-0150">Chloroplast</keyword>
<dbReference type="SUPFAM" id="SSF54736">
    <property type="entry name" value="ClpS-like"/>
    <property type="match status" value="1"/>
</dbReference>
<sequence>MKITFLVLNGKFFKIYQVTEIIEKLKSITLLEATELVKQIEETFGVETSTAPMAAVNVTSSPAVEEKSSKEKGKDEQITFDLILQEVPSEDERSKRLTVFRIIRELTSLGLKESKELTNSLPKAIKESVSKSEAEEAKKQLESAGAKVAIQ</sequence>
<dbReference type="SUPFAM" id="SSF48300">
    <property type="entry name" value="Ribosomal protein L7/12, oligomerisation (N-terminal) domain"/>
    <property type="match status" value="1"/>
</dbReference>
<dbReference type="Gene3D" id="3.30.1390.10">
    <property type="match status" value="1"/>
</dbReference>
<dbReference type="InterPro" id="IPR036235">
    <property type="entry name" value="Ribosomal_bL12_oligo_N_sf"/>
</dbReference>
<feature type="domain" description="Large ribosomal subunit protein bL12 oligomerization" evidence="7">
    <location>
        <begin position="19"/>
        <end position="58"/>
    </location>
</feature>
<dbReference type="GO" id="GO:0003729">
    <property type="term" value="F:mRNA binding"/>
    <property type="evidence" value="ECO:0007669"/>
    <property type="project" value="TreeGrafter"/>
</dbReference>
<comment type="subcellular location">
    <subcellularLocation>
        <location evidence="4">Plastid</location>
        <location evidence="4">Chloroplast</location>
    </subcellularLocation>
</comment>
<comment type="similarity">
    <text evidence="1 4">Belongs to the bacterial ribosomal protein bL12 family.</text>
</comment>
<dbReference type="Pfam" id="PF00542">
    <property type="entry name" value="Ribosomal_L12"/>
    <property type="match status" value="1"/>
</dbReference>
<dbReference type="GO" id="GO:0005840">
    <property type="term" value="C:ribosome"/>
    <property type="evidence" value="ECO:0007669"/>
    <property type="project" value="UniProtKB-KW"/>
</dbReference>
<dbReference type="Pfam" id="PF16320">
    <property type="entry name" value="Ribosomal_L12_N"/>
    <property type="match status" value="1"/>
</dbReference>
<keyword evidence="3 4" id="KW-0687">Ribonucleoprotein</keyword>
<dbReference type="InterPro" id="IPR014719">
    <property type="entry name" value="Ribosomal_bL12_C/ClpS-like"/>
</dbReference>
<dbReference type="CDD" id="cd00387">
    <property type="entry name" value="Ribosomal_L7_L12"/>
    <property type="match status" value="1"/>
</dbReference>
<evidence type="ECO:0000259" key="7">
    <source>
        <dbReference type="Pfam" id="PF16320"/>
    </source>
</evidence>
<organism evidence="8">
    <name type="scientific">Ostreobium sp. HV05007bc</name>
    <dbReference type="NCBI Taxonomy" id="1940403"/>
    <lineage>
        <taxon>Eukaryota</taxon>
        <taxon>Viridiplantae</taxon>
        <taxon>Chlorophyta</taxon>
        <taxon>core chlorophytes</taxon>
        <taxon>Ulvophyceae</taxon>
        <taxon>TCBD clade</taxon>
        <taxon>Bryopsidales</taxon>
        <taxon>Ostreobineae</taxon>
        <taxon>Ostreobiaceae</taxon>
        <taxon>Ostreobium</taxon>
    </lineage>
</organism>
<evidence type="ECO:0000259" key="6">
    <source>
        <dbReference type="Pfam" id="PF00542"/>
    </source>
</evidence>
<feature type="compositionally biased region" description="Basic and acidic residues" evidence="5">
    <location>
        <begin position="125"/>
        <end position="141"/>
    </location>
</feature>
<evidence type="ECO:0000256" key="4">
    <source>
        <dbReference type="HAMAP-Rule" id="MF_00368"/>
    </source>
</evidence>
<comment type="function">
    <text evidence="4">Forms part of the ribosomal stalk which helps the ribosome interact with GTP-bound translation factors. Is thus essential for accurate translation.</text>
</comment>
<dbReference type="InterPro" id="IPR000206">
    <property type="entry name" value="Ribosomal_bL12"/>
</dbReference>
<proteinExistence type="inferred from homology"/>
<dbReference type="EMBL" id="KY766994">
    <property type="protein sequence ID" value="ARS45062.1"/>
    <property type="molecule type" value="Genomic_DNA"/>
</dbReference>
<dbReference type="GO" id="GO:0006412">
    <property type="term" value="P:translation"/>
    <property type="evidence" value="ECO:0007669"/>
    <property type="project" value="UniProtKB-UniRule"/>
</dbReference>
<dbReference type="FunFam" id="3.30.1390.10:FF:000001">
    <property type="entry name" value="50S ribosomal protein L7/L12"/>
    <property type="match status" value="1"/>
</dbReference>
<feature type="domain" description="Large ribosomal subunit protein bL12 C-terminal" evidence="6">
    <location>
        <begin position="80"/>
        <end position="151"/>
    </location>
</feature>
<evidence type="ECO:0000313" key="8">
    <source>
        <dbReference type="EMBL" id="ARS45062.1"/>
    </source>
</evidence>
<keyword evidence="8" id="KW-0934">Plastid</keyword>
<keyword evidence="2 4" id="KW-0689">Ribosomal protein</keyword>
<name>A0A1X9ZI86_9CHLO</name>
<feature type="region of interest" description="Disordered" evidence="5">
    <location>
        <begin position="125"/>
        <end position="151"/>
    </location>
</feature>
<evidence type="ECO:0000256" key="5">
    <source>
        <dbReference type="SAM" id="MobiDB-lite"/>
    </source>
</evidence>
<dbReference type="AlphaFoldDB" id="A0A1X9ZI86"/>
<dbReference type="NCBIfam" id="TIGR00855">
    <property type="entry name" value="L12"/>
    <property type="match status" value="1"/>
</dbReference>
<reference evidence="8" key="1">
    <citation type="submission" date="2017-03" db="EMBL/GenBank/DDBJ databases">
        <title>Phylogenetic position of the coral symbiont Ostreobium (Ulvophyceae) inferred from chloroplast genome data.</title>
        <authorList>
            <person name="Verbruggen H."/>
            <person name="Marcelino V.R."/>
            <person name="Guiry M.D."/>
            <person name="Cremen M.C."/>
            <person name="Jackson C.J."/>
        </authorList>
    </citation>
    <scope>NUCLEOTIDE SEQUENCE</scope>
    <source>
        <strain evidence="8">SN155</strain>
    </source>
</reference>
<dbReference type="InterPro" id="IPR008932">
    <property type="entry name" value="Ribosomal_bL12_oligo"/>
</dbReference>
<evidence type="ECO:0000256" key="3">
    <source>
        <dbReference type="ARBA" id="ARBA00023274"/>
    </source>
</evidence>
<dbReference type="Gene3D" id="1.20.5.710">
    <property type="entry name" value="Single helix bin"/>
    <property type="match status" value="1"/>
</dbReference>
<dbReference type="PANTHER" id="PTHR45987">
    <property type="entry name" value="39S RIBOSOMAL PROTEIN L12"/>
    <property type="match status" value="1"/>
</dbReference>
<gene>
    <name evidence="4 8" type="primary">rpl12</name>
</gene>
<protein>
    <recommendedName>
        <fullName evidence="4">Large ribosomal subunit protein bL12c</fullName>
    </recommendedName>
</protein>
<evidence type="ECO:0000256" key="1">
    <source>
        <dbReference type="ARBA" id="ARBA00007197"/>
    </source>
</evidence>
<dbReference type="PANTHER" id="PTHR45987:SF4">
    <property type="entry name" value="LARGE RIBOSOMAL SUBUNIT PROTEIN BL12M"/>
    <property type="match status" value="1"/>
</dbReference>
<dbReference type="HAMAP" id="MF_00368">
    <property type="entry name" value="Ribosomal_bL12"/>
    <property type="match status" value="1"/>
</dbReference>